<dbReference type="Pfam" id="PF12974">
    <property type="entry name" value="Phosphonate-bd"/>
    <property type="match status" value="1"/>
</dbReference>
<dbReference type="PANTHER" id="PTHR35841:SF1">
    <property type="entry name" value="PHOSPHONATES-BINDING PERIPLASMIC PROTEIN"/>
    <property type="match status" value="1"/>
</dbReference>
<dbReference type="SUPFAM" id="SSF53850">
    <property type="entry name" value="Periplasmic binding protein-like II"/>
    <property type="match status" value="1"/>
</dbReference>
<dbReference type="Proteomes" id="UP000011134">
    <property type="component" value="Unassembled WGS sequence"/>
</dbReference>
<accession>L8J464</accession>
<dbReference type="Gene3D" id="3.40.190.10">
    <property type="entry name" value="Periplasmic binding protein-like II"/>
    <property type="match status" value="2"/>
</dbReference>
<dbReference type="PANTHER" id="PTHR35841">
    <property type="entry name" value="PHOSPHONATES-BINDING PERIPLASMIC PROTEIN"/>
    <property type="match status" value="1"/>
</dbReference>
<dbReference type="RefSeq" id="WP_007470457.1">
    <property type="nucleotide sequence ID" value="NZ_AMZO01000038.1"/>
</dbReference>
<dbReference type="PATRIC" id="fig|1056511.3.peg.4491"/>
<dbReference type="AlphaFoldDB" id="L8J464"/>
<gene>
    <name evidence="1" type="ORF">C942_03567</name>
</gene>
<protein>
    <submittedName>
        <fullName evidence="1">Phosphate-binding protein</fullName>
    </submittedName>
</protein>
<sequence>MKRMLLISISLVTIFFTSFFTAMAFSQQLIIGAVSSEPSEEIETFLPFSQYLAEHLESANIESSKVVIASSPSDMANLFSEAKVDIYIDSPLSAYSVVQNAGGKFLLRRWKKGTSEYNSTIFVRADSDIKTLSDLKGEVLAFERPHSASGYLLPKLDLMQLNYDLDEIKRINQHSSQEQISYIFSNDDENTFFWVQKGLVNAGAMSTAKFNEMNRDNSQNMRALHISFNIPRHVVVYRSDLDPELVDKIRLVLLEFDKSDLGKKVLKQFEKTTKFDEIPSQFTEMWPRLLPLLEAELVTQ</sequence>
<dbReference type="EMBL" id="AMZO01000038">
    <property type="protein sequence ID" value="ELR63551.1"/>
    <property type="molecule type" value="Genomic_DNA"/>
</dbReference>
<proteinExistence type="predicted"/>
<name>L8J464_9GAMM</name>
<comment type="caution">
    <text evidence="1">The sequence shown here is derived from an EMBL/GenBank/DDBJ whole genome shotgun (WGS) entry which is preliminary data.</text>
</comment>
<dbReference type="OrthoDB" id="225238at2"/>
<organism evidence="1 2">
    <name type="scientific">Photobacterium marinum</name>
    <dbReference type="NCBI Taxonomy" id="1056511"/>
    <lineage>
        <taxon>Bacteria</taxon>
        <taxon>Pseudomonadati</taxon>
        <taxon>Pseudomonadota</taxon>
        <taxon>Gammaproteobacteria</taxon>
        <taxon>Vibrionales</taxon>
        <taxon>Vibrionaceae</taxon>
        <taxon>Photobacterium</taxon>
    </lineage>
</organism>
<evidence type="ECO:0000313" key="1">
    <source>
        <dbReference type="EMBL" id="ELR63551.1"/>
    </source>
</evidence>
<keyword evidence="2" id="KW-1185">Reference proteome</keyword>
<evidence type="ECO:0000313" key="2">
    <source>
        <dbReference type="Proteomes" id="UP000011134"/>
    </source>
</evidence>
<reference evidence="1 2" key="1">
    <citation type="submission" date="2012-12" db="EMBL/GenBank/DDBJ databases">
        <title>Genome Assembly of Photobacterium sp. AK15.</title>
        <authorList>
            <person name="Khatri I."/>
            <person name="Vaidya B."/>
            <person name="Srinivas T.N.R."/>
            <person name="Subramanian S."/>
            <person name="Pinnaka A."/>
        </authorList>
    </citation>
    <scope>NUCLEOTIDE SEQUENCE [LARGE SCALE GENOMIC DNA]</scope>
    <source>
        <strain evidence="1 2">AK15</strain>
    </source>
</reference>